<reference evidence="1 2" key="1">
    <citation type="submission" date="2012-12" db="EMBL/GenBank/DDBJ databases">
        <title>Whole genome shotgun sequence of Gordonia aichiensis NBRC 108223.</title>
        <authorList>
            <person name="Isaki-Nakamura S."/>
            <person name="Hosoyama A."/>
            <person name="Tsuchikane K."/>
            <person name="Ando Y."/>
            <person name="Baba S."/>
            <person name="Ohji S."/>
            <person name="Hamada M."/>
            <person name="Tamura T."/>
            <person name="Yamazoe A."/>
            <person name="Yamazaki S."/>
            <person name="Fujita N."/>
        </authorList>
    </citation>
    <scope>NUCLEOTIDE SEQUENCE [LARGE SCALE GENOMIC DNA]</scope>
    <source>
        <strain evidence="1 2">NBRC 108223</strain>
    </source>
</reference>
<proteinExistence type="predicted"/>
<dbReference type="EMBL" id="BANR01000011">
    <property type="protein sequence ID" value="GAC49338.1"/>
    <property type="molecule type" value="Genomic_DNA"/>
</dbReference>
<dbReference type="Proteomes" id="UP000010988">
    <property type="component" value="Unassembled WGS sequence"/>
</dbReference>
<accession>L7KNQ1</accession>
<comment type="caution">
    <text evidence="1">The sequence shown here is derived from an EMBL/GenBank/DDBJ whole genome shotgun (WGS) entry which is preliminary data.</text>
</comment>
<sequence length="351" mass="39445">MAKDHFIPAGLLARFTDDPKDSSRLSKVWSLRSNGVRALVRAESIGYSRNLYDVDGEMFPTRGTRAVDSVWDSYEPDLSRALDKLIGGSVTASEWINILVPFVAASFGRDRGYKARVVGRFAREIDVDRQEFGELVLNDTNIAINRILEMERFASRALACEWTVCEVRDDLVIPDIGYCLELVHEYPDIISMQFPIGRRHLLILTPRPCGLILKKSNGGWAPTISYARLEVPSELLNRALATTAQDFVVGTRTSIDQVKADDLSQYTWETIDQILEQWPFRVDTRNLSGLRRAVQEIVDGNLDSLDHVYLDPLLAISELEPQAELVSAIGRRVPADAFLTLHRNGLDLSVD</sequence>
<dbReference type="RefSeq" id="WP_005175399.1">
    <property type="nucleotide sequence ID" value="NZ_BANR01000011.1"/>
</dbReference>
<organism evidence="1 2">
    <name type="scientific">Gordonia aichiensis NBRC 108223</name>
    <dbReference type="NCBI Taxonomy" id="1220583"/>
    <lineage>
        <taxon>Bacteria</taxon>
        <taxon>Bacillati</taxon>
        <taxon>Actinomycetota</taxon>
        <taxon>Actinomycetes</taxon>
        <taxon>Mycobacteriales</taxon>
        <taxon>Gordoniaceae</taxon>
        <taxon>Gordonia</taxon>
    </lineage>
</organism>
<gene>
    <name evidence="1" type="ORF">GOACH_11_01350</name>
</gene>
<dbReference type="AlphaFoldDB" id="L7KNQ1"/>
<keyword evidence="2" id="KW-1185">Reference proteome</keyword>
<dbReference type="OrthoDB" id="5178363at2"/>
<dbReference type="STRING" id="1220583.GOACH_11_01350"/>
<evidence type="ECO:0008006" key="3">
    <source>
        <dbReference type="Google" id="ProtNLM"/>
    </source>
</evidence>
<evidence type="ECO:0000313" key="1">
    <source>
        <dbReference type="EMBL" id="GAC49338.1"/>
    </source>
</evidence>
<evidence type="ECO:0000313" key="2">
    <source>
        <dbReference type="Proteomes" id="UP000010988"/>
    </source>
</evidence>
<protein>
    <recommendedName>
        <fullName evidence="3">DUF4238 domain-containing protein</fullName>
    </recommendedName>
</protein>
<dbReference type="eggNOG" id="ENOG5031ZMB">
    <property type="taxonomic scope" value="Bacteria"/>
</dbReference>
<name>L7KNQ1_9ACTN</name>